<protein>
    <submittedName>
        <fullName evidence="2">Rod shape-determining protein MreD</fullName>
    </submittedName>
</protein>
<proteinExistence type="predicted"/>
<dbReference type="EMBL" id="PGTB01000100">
    <property type="protein sequence ID" value="PJE35309.1"/>
    <property type="molecule type" value="Genomic_DNA"/>
</dbReference>
<dbReference type="AlphaFoldDB" id="A0A2M8IXP4"/>
<dbReference type="Proteomes" id="UP000231553">
    <property type="component" value="Unassembled WGS sequence"/>
</dbReference>
<feature type="transmembrane region" description="Helical" evidence="1">
    <location>
        <begin position="12"/>
        <end position="31"/>
    </location>
</feature>
<name>A0A2M8IXP4_9RHOB</name>
<evidence type="ECO:0000313" key="3">
    <source>
        <dbReference type="Proteomes" id="UP000231553"/>
    </source>
</evidence>
<dbReference type="RefSeq" id="WP_100163810.1">
    <property type="nucleotide sequence ID" value="NZ_PGTB01000100.1"/>
</dbReference>
<accession>A0A2M8IXP4</accession>
<evidence type="ECO:0000313" key="2">
    <source>
        <dbReference type="EMBL" id="PJE35309.1"/>
    </source>
</evidence>
<gene>
    <name evidence="2" type="ORF">CVM52_17820</name>
</gene>
<keyword evidence="1" id="KW-0472">Membrane</keyword>
<evidence type="ECO:0000256" key="1">
    <source>
        <dbReference type="SAM" id="Phobius"/>
    </source>
</evidence>
<keyword evidence="1" id="KW-1133">Transmembrane helix</keyword>
<feature type="transmembrane region" description="Helical" evidence="1">
    <location>
        <begin position="58"/>
        <end position="75"/>
    </location>
</feature>
<dbReference type="OrthoDB" id="7629477at2"/>
<feature type="transmembrane region" description="Helical" evidence="1">
    <location>
        <begin position="144"/>
        <end position="164"/>
    </location>
</feature>
<organism evidence="2 3">
    <name type="scientific">Pseudooceanicola lipolyticus</name>
    <dbReference type="NCBI Taxonomy" id="2029104"/>
    <lineage>
        <taxon>Bacteria</taxon>
        <taxon>Pseudomonadati</taxon>
        <taxon>Pseudomonadota</taxon>
        <taxon>Alphaproteobacteria</taxon>
        <taxon>Rhodobacterales</taxon>
        <taxon>Paracoccaceae</taxon>
        <taxon>Pseudooceanicola</taxon>
    </lineage>
</organism>
<keyword evidence="1" id="KW-0812">Transmembrane</keyword>
<comment type="caution">
    <text evidence="2">The sequence shown here is derived from an EMBL/GenBank/DDBJ whole genome shotgun (WGS) entry which is preliminary data.</text>
</comment>
<keyword evidence="3" id="KW-1185">Reference proteome</keyword>
<reference evidence="2 3" key="1">
    <citation type="journal article" date="2018" name="Int. J. Syst. Evol. Microbiol.">
        <title>Pseudooceanicola lipolyticus sp. nov., a marine alphaproteobacterium, reclassification of Oceanicola flagellatus as Pseudooceanicola flagellatus comb. nov. and emended description of the genus Pseudooceanicola.</title>
        <authorList>
            <person name="Huang M.-M."/>
            <person name="Guo L.-L."/>
            <person name="Wu Y.-H."/>
            <person name="Lai Q.-L."/>
            <person name="Shao Z.-Z."/>
            <person name="Wang C.-S."/>
            <person name="Wu M."/>
            <person name="Xu X.-W."/>
        </authorList>
    </citation>
    <scope>NUCLEOTIDE SEQUENCE [LARGE SCALE GENOMIC DNA]</scope>
    <source>
        <strain evidence="2 3">157</strain>
    </source>
</reference>
<sequence>MAERSVAHLWTMRLAYIGLALVIVFFHLIPLETVPRRWAPPDLLLAFTLAWVVRRPDFVPVLVIAVVMLMADLLFQRPPGLMALLVVLGCEYLKYRTYTPGESSFAAEWVAVCITIIAITLLNRLVLGLLLVPPPPLGPSLVQMVLTALVYPLVVLVTQLTFGVRKPTPGESGERPA</sequence>
<feature type="transmembrane region" description="Helical" evidence="1">
    <location>
        <begin position="109"/>
        <end position="132"/>
    </location>
</feature>